<dbReference type="Pfam" id="PF08569">
    <property type="entry name" value="Mo25"/>
    <property type="match status" value="1"/>
</dbReference>
<name>A0A061R1C4_9CHLO</name>
<dbReference type="Gene3D" id="1.25.10.10">
    <property type="entry name" value="Leucine-rich Repeat Variant"/>
    <property type="match status" value="1"/>
</dbReference>
<reference evidence="2" key="1">
    <citation type="submission" date="2014-05" db="EMBL/GenBank/DDBJ databases">
        <title>The transcriptome of the halophilic microalga Tetraselmis sp. GSL018 isolated from the Great Salt Lake, Utah.</title>
        <authorList>
            <person name="Jinkerson R.E."/>
            <person name="D'Adamo S."/>
            <person name="Posewitz M.C."/>
        </authorList>
    </citation>
    <scope>NUCLEOTIDE SEQUENCE</scope>
    <source>
        <strain evidence="2">GSL018</strain>
    </source>
</reference>
<dbReference type="InterPro" id="IPR011989">
    <property type="entry name" value="ARM-like"/>
</dbReference>
<accession>A0A061R1C4</accession>
<dbReference type="InterPro" id="IPR013878">
    <property type="entry name" value="Mo25"/>
</dbReference>
<dbReference type="PANTHER" id="PTHR10182">
    <property type="entry name" value="CALCIUM-BINDING PROTEIN 39-RELATED"/>
    <property type="match status" value="1"/>
</dbReference>
<organism evidence="2">
    <name type="scientific">Tetraselmis sp. GSL018</name>
    <dbReference type="NCBI Taxonomy" id="582737"/>
    <lineage>
        <taxon>Eukaryota</taxon>
        <taxon>Viridiplantae</taxon>
        <taxon>Chlorophyta</taxon>
        <taxon>core chlorophytes</taxon>
        <taxon>Chlorodendrophyceae</taxon>
        <taxon>Chlorodendrales</taxon>
        <taxon>Chlorodendraceae</taxon>
        <taxon>Tetraselmis</taxon>
    </lineage>
</organism>
<dbReference type="GO" id="GO:0035556">
    <property type="term" value="P:intracellular signal transduction"/>
    <property type="evidence" value="ECO:0007669"/>
    <property type="project" value="TreeGrafter"/>
</dbReference>
<dbReference type="EMBL" id="GBEZ01022332">
    <property type="protein sequence ID" value="JAC64505.1"/>
    <property type="molecule type" value="Transcribed_RNA"/>
</dbReference>
<proteinExistence type="inferred from homology"/>
<dbReference type="AlphaFoldDB" id="A0A061R1C4"/>
<protein>
    <submittedName>
        <fullName evidence="2">Calcium binding protein 39</fullName>
    </submittedName>
</protein>
<evidence type="ECO:0000313" key="2">
    <source>
        <dbReference type="EMBL" id="JAC64505.1"/>
    </source>
</evidence>
<comment type="similarity">
    <text evidence="1">Belongs to the Mo25 family.</text>
</comment>
<dbReference type="PANTHER" id="PTHR10182:SF3">
    <property type="entry name" value="PROTEIN MO25"/>
    <property type="match status" value="1"/>
</dbReference>
<dbReference type="SUPFAM" id="SSF48371">
    <property type="entry name" value="ARM repeat"/>
    <property type="match status" value="1"/>
</dbReference>
<evidence type="ECO:0000256" key="1">
    <source>
        <dbReference type="ARBA" id="ARBA00011012"/>
    </source>
</evidence>
<gene>
    <name evidence="2" type="primary">MO25</name>
    <name evidence="2" type="ORF">TSPGSL018_18181</name>
</gene>
<dbReference type="InterPro" id="IPR016024">
    <property type="entry name" value="ARM-type_fold"/>
</dbReference>
<dbReference type="GO" id="GO:0043539">
    <property type="term" value="F:protein serine/threonine kinase activator activity"/>
    <property type="evidence" value="ECO:0007669"/>
    <property type="project" value="TreeGrafter"/>
</dbReference>
<sequence>MAFLLGKKLHKHRSPEELVKAAKEQFQHLGNDTDHKEKYLEKLSRYIAEMKVTMLGDGEDPPQQEAALILSVESCKQDLVSMMCIRLPLLEFESRKDTAAVFGQILRAEKNGRSFGAEYLQSNLHILTKIFSGYEDGAVALVCGTMARDCIRHEALAKTVLTGPLFEQLFRYVELENFEVASDAFQTLKDLLTRHKKMVAEYLMANYEEFFSKYTSLLKSQNYVTRRQSVKLLGELLLDRANVKVMLRYVSQRDNLILMMNLLKDSSRSIQFEAFHVFKVFVANPSKPDEIVDILVGNKEKLLLFLRDFHSDKDDEQFKEEKAVIMKEISQLGVSPAEGED</sequence>